<dbReference type="EMBL" id="JAPEUX010000006">
    <property type="protein sequence ID" value="KAJ4349635.1"/>
    <property type="molecule type" value="Genomic_DNA"/>
</dbReference>
<feature type="region of interest" description="Disordered" evidence="12">
    <location>
        <begin position="281"/>
        <end position="301"/>
    </location>
</feature>
<dbReference type="Gene3D" id="3.30.40.10">
    <property type="entry name" value="Zinc/RING finger domain, C3HC4 (zinc finger)"/>
    <property type="match status" value="1"/>
</dbReference>
<accession>A0A9W8XFL2</accession>
<evidence type="ECO:0000256" key="12">
    <source>
        <dbReference type="SAM" id="MobiDB-lite"/>
    </source>
</evidence>
<evidence type="ECO:0000259" key="13">
    <source>
        <dbReference type="PROSITE" id="PS51044"/>
    </source>
</evidence>
<gene>
    <name evidence="14" type="ORF">N0V89_008252</name>
</gene>
<dbReference type="GO" id="GO:0016925">
    <property type="term" value="P:protein sumoylation"/>
    <property type="evidence" value="ECO:0007669"/>
    <property type="project" value="TreeGrafter"/>
</dbReference>
<dbReference type="GO" id="GO:0061665">
    <property type="term" value="F:SUMO ligase activity"/>
    <property type="evidence" value="ECO:0007669"/>
    <property type="project" value="TreeGrafter"/>
</dbReference>
<feature type="region of interest" description="Disordered" evidence="12">
    <location>
        <begin position="164"/>
        <end position="228"/>
    </location>
</feature>
<name>A0A9W8XFL2_9PLEO</name>
<sequence length="488" mass="54942">MSSRHRQSGVRPTPSRSSIVPTQTPARRPAVEEELPPYKKPSHPLNERAQARLRALNDRSVALLKDHNQKAGDRVTEAAALILDTLHERQEAVAKQRTRWEKGVETESQQEDEARLASLQKQVEEYTKKLEESMRGIIDNGVAAQRIEESLGWLQTHAPGRLQQEYATQKSQQQSQRESQGASQSQRRRTQNRADDDGDHMEDEQETQESVGPTPGPTPLDGSRPSLTGVSEMYANRMEREKIDYTSISYVGRYSNNDAYTNFKKMVHDARYRDDRPLPKPETWFTETGSPAPGITGHGEDHDDDDDIVMERATISIKCPLTFLPLKDPYTSAKCPHTFERTAIFEMIRKSTVRVGGGSASNGEKAVKCPVTGCDQVRTLKSSLQPLLFCVQILEQQKLTLLQMLRAQDLHPDPVLMRKIKRLQQAKAREAEDEPDEERELSVSQQPTPSVQPRIKASPSSRLQVPSTQEPPRSSIVDDLGSPSDEEE</sequence>
<feature type="compositionally biased region" description="Polar residues" evidence="12">
    <location>
        <begin position="442"/>
        <end position="451"/>
    </location>
</feature>
<dbReference type="OrthoDB" id="756301at2759"/>
<keyword evidence="5" id="KW-0479">Metal-binding</keyword>
<reference evidence="14" key="1">
    <citation type="submission" date="2022-10" db="EMBL/GenBank/DDBJ databases">
        <title>Tapping the CABI collections for fungal endophytes: first genome assemblies for Collariella, Neodidymelliopsis, Ascochyta clinopodiicola, Didymella pomorum, Didymosphaeria variabile, Neocosmospora piperis and Neocucurbitaria cava.</title>
        <authorList>
            <person name="Hill R."/>
        </authorList>
    </citation>
    <scope>NUCLEOTIDE SEQUENCE</scope>
    <source>
        <strain evidence="14">IMI 356815</strain>
    </source>
</reference>
<dbReference type="Proteomes" id="UP001140513">
    <property type="component" value="Unassembled WGS sequence"/>
</dbReference>
<dbReference type="SUPFAM" id="SSF57850">
    <property type="entry name" value="RING/U-box"/>
    <property type="match status" value="1"/>
</dbReference>
<evidence type="ECO:0000256" key="6">
    <source>
        <dbReference type="ARBA" id="ARBA00022771"/>
    </source>
</evidence>
<dbReference type="InterPro" id="IPR004181">
    <property type="entry name" value="Znf_MIZ"/>
</dbReference>
<dbReference type="GeneID" id="80911782"/>
<feature type="coiled-coil region" evidence="11">
    <location>
        <begin position="109"/>
        <end position="136"/>
    </location>
</feature>
<keyword evidence="7" id="KW-0833">Ubl conjugation pathway</keyword>
<dbReference type="PANTHER" id="PTHR21330:SF1">
    <property type="entry name" value="E3 SUMO-PROTEIN LIGASE NSE2"/>
    <property type="match status" value="1"/>
</dbReference>
<keyword evidence="11" id="KW-0175">Coiled coil</keyword>
<keyword evidence="6 10" id="KW-0863">Zinc-finger</keyword>
<feature type="domain" description="SP-RING-type" evidence="13">
    <location>
        <begin position="304"/>
        <end position="403"/>
    </location>
</feature>
<evidence type="ECO:0000256" key="3">
    <source>
        <dbReference type="ARBA" id="ARBA00008212"/>
    </source>
</evidence>
<dbReference type="PANTHER" id="PTHR21330">
    <property type="entry name" value="E3 SUMO-PROTEIN LIGASE NSE2"/>
    <property type="match status" value="1"/>
</dbReference>
<dbReference type="GO" id="GO:0030915">
    <property type="term" value="C:Smc5-Smc6 complex"/>
    <property type="evidence" value="ECO:0007669"/>
    <property type="project" value="InterPro"/>
</dbReference>
<dbReference type="PROSITE" id="PS51044">
    <property type="entry name" value="ZF_SP_RING"/>
    <property type="match status" value="1"/>
</dbReference>
<dbReference type="InterPro" id="IPR026846">
    <property type="entry name" value="Nse2(Mms21)"/>
</dbReference>
<evidence type="ECO:0000256" key="8">
    <source>
        <dbReference type="ARBA" id="ARBA00022833"/>
    </source>
</evidence>
<comment type="subcellular location">
    <subcellularLocation>
        <location evidence="1">Nucleus</location>
    </subcellularLocation>
</comment>
<comment type="pathway">
    <text evidence="2">Protein modification; protein sumoylation.</text>
</comment>
<feature type="compositionally biased region" description="Low complexity" evidence="12">
    <location>
        <begin position="164"/>
        <end position="185"/>
    </location>
</feature>
<evidence type="ECO:0000256" key="10">
    <source>
        <dbReference type="PROSITE-ProRule" id="PRU00452"/>
    </source>
</evidence>
<feature type="region of interest" description="Disordered" evidence="12">
    <location>
        <begin position="426"/>
        <end position="488"/>
    </location>
</feature>
<keyword evidence="8" id="KW-0862">Zinc</keyword>
<evidence type="ECO:0000313" key="14">
    <source>
        <dbReference type="EMBL" id="KAJ4349635.1"/>
    </source>
</evidence>
<evidence type="ECO:0000256" key="2">
    <source>
        <dbReference type="ARBA" id="ARBA00004718"/>
    </source>
</evidence>
<dbReference type="GO" id="GO:0000724">
    <property type="term" value="P:double-strand break repair via homologous recombination"/>
    <property type="evidence" value="ECO:0007669"/>
    <property type="project" value="InterPro"/>
</dbReference>
<organism evidence="14 15">
    <name type="scientific">Didymosphaeria variabile</name>
    <dbReference type="NCBI Taxonomy" id="1932322"/>
    <lineage>
        <taxon>Eukaryota</taxon>
        <taxon>Fungi</taxon>
        <taxon>Dikarya</taxon>
        <taxon>Ascomycota</taxon>
        <taxon>Pezizomycotina</taxon>
        <taxon>Dothideomycetes</taxon>
        <taxon>Pleosporomycetidae</taxon>
        <taxon>Pleosporales</taxon>
        <taxon>Massarineae</taxon>
        <taxon>Didymosphaeriaceae</taxon>
        <taxon>Didymosphaeria</taxon>
    </lineage>
</organism>
<feature type="compositionally biased region" description="Acidic residues" evidence="12">
    <location>
        <begin position="196"/>
        <end position="207"/>
    </location>
</feature>
<evidence type="ECO:0000256" key="1">
    <source>
        <dbReference type="ARBA" id="ARBA00004123"/>
    </source>
</evidence>
<comment type="caution">
    <text evidence="14">The sequence shown here is derived from an EMBL/GenBank/DDBJ whole genome shotgun (WGS) entry which is preliminary data.</text>
</comment>
<keyword evidence="15" id="KW-1185">Reference proteome</keyword>
<evidence type="ECO:0000313" key="15">
    <source>
        <dbReference type="Proteomes" id="UP001140513"/>
    </source>
</evidence>
<keyword evidence="9" id="KW-0539">Nucleus</keyword>
<protein>
    <recommendedName>
        <fullName evidence="13">SP-RING-type domain-containing protein</fullName>
    </recommendedName>
</protein>
<dbReference type="CDD" id="cd16651">
    <property type="entry name" value="SPL-RING_NSE2"/>
    <property type="match status" value="1"/>
</dbReference>
<feature type="region of interest" description="Disordered" evidence="12">
    <location>
        <begin position="1"/>
        <end position="48"/>
    </location>
</feature>
<keyword evidence="4" id="KW-0808">Transferase</keyword>
<dbReference type="AlphaFoldDB" id="A0A9W8XFL2"/>
<evidence type="ECO:0000256" key="9">
    <source>
        <dbReference type="ARBA" id="ARBA00023242"/>
    </source>
</evidence>
<evidence type="ECO:0000256" key="11">
    <source>
        <dbReference type="SAM" id="Coils"/>
    </source>
</evidence>
<dbReference type="RefSeq" id="XP_056068565.1">
    <property type="nucleotide sequence ID" value="XM_056217009.1"/>
</dbReference>
<dbReference type="Pfam" id="PF11789">
    <property type="entry name" value="zf-Nse"/>
    <property type="match status" value="1"/>
</dbReference>
<dbReference type="GO" id="GO:0008270">
    <property type="term" value="F:zinc ion binding"/>
    <property type="evidence" value="ECO:0007669"/>
    <property type="project" value="UniProtKB-KW"/>
</dbReference>
<dbReference type="GO" id="GO:0005634">
    <property type="term" value="C:nucleus"/>
    <property type="evidence" value="ECO:0007669"/>
    <property type="project" value="UniProtKB-SubCell"/>
</dbReference>
<evidence type="ECO:0000256" key="4">
    <source>
        <dbReference type="ARBA" id="ARBA00022679"/>
    </source>
</evidence>
<dbReference type="InterPro" id="IPR013083">
    <property type="entry name" value="Znf_RING/FYVE/PHD"/>
</dbReference>
<feature type="compositionally biased region" description="Polar residues" evidence="12">
    <location>
        <begin position="14"/>
        <end position="25"/>
    </location>
</feature>
<evidence type="ECO:0000256" key="7">
    <source>
        <dbReference type="ARBA" id="ARBA00022786"/>
    </source>
</evidence>
<feature type="compositionally biased region" description="Polar residues" evidence="12">
    <location>
        <begin position="458"/>
        <end position="472"/>
    </location>
</feature>
<proteinExistence type="inferred from homology"/>
<comment type="similarity">
    <text evidence="3">Belongs to the NSE2 family.</text>
</comment>
<evidence type="ECO:0000256" key="5">
    <source>
        <dbReference type="ARBA" id="ARBA00022723"/>
    </source>
</evidence>